<evidence type="ECO:0000313" key="2">
    <source>
        <dbReference type="Proteomes" id="UP000034050"/>
    </source>
</evidence>
<dbReference type="Proteomes" id="UP000034050">
    <property type="component" value="Unassembled WGS sequence"/>
</dbReference>
<comment type="caution">
    <text evidence="1">The sequence shown here is derived from an EMBL/GenBank/DDBJ whole genome shotgun (WGS) entry which is preliminary data.</text>
</comment>
<dbReference type="EMBL" id="LCFD01000008">
    <property type="protein sequence ID" value="KKS86638.1"/>
    <property type="molecule type" value="Genomic_DNA"/>
</dbReference>
<name>A0A0G1FII0_9BACT</name>
<protein>
    <submittedName>
        <fullName evidence="1">Uncharacterized protein</fullName>
    </submittedName>
</protein>
<dbReference type="STRING" id="1618446.UV61_C0008G0091"/>
<reference evidence="1 2" key="1">
    <citation type="journal article" date="2015" name="Nature">
        <title>rRNA introns, odd ribosomes, and small enigmatic genomes across a large radiation of phyla.</title>
        <authorList>
            <person name="Brown C.T."/>
            <person name="Hug L.A."/>
            <person name="Thomas B.C."/>
            <person name="Sharon I."/>
            <person name="Castelle C.J."/>
            <person name="Singh A."/>
            <person name="Wilkins M.J."/>
            <person name="Williams K.H."/>
            <person name="Banfield J.F."/>
        </authorList>
    </citation>
    <scope>NUCLEOTIDE SEQUENCE [LARGE SCALE GENOMIC DNA]</scope>
</reference>
<dbReference type="AlphaFoldDB" id="A0A0G1FII0"/>
<evidence type="ECO:0000313" key="1">
    <source>
        <dbReference type="EMBL" id="KKS86638.1"/>
    </source>
</evidence>
<sequence>MFSRVESGVCLTLDDKNQNTLTVFSVTRPDDKPEIIRPGTKLDDRYRATDVKIPYQEGLDVFREIEERWGADDDALYEQWVGGQREVAIILGYTIIKPGDSGHLTLFRLYTAY</sequence>
<gene>
    <name evidence="1" type="ORF">UV61_C0008G0091</name>
</gene>
<proteinExistence type="predicted"/>
<organism evidence="1 2">
    <name type="scientific">Candidatus Gottesmanbacteria bacterium GW2011_GWB1_43_11</name>
    <dbReference type="NCBI Taxonomy" id="1618446"/>
    <lineage>
        <taxon>Bacteria</taxon>
        <taxon>Candidatus Gottesmaniibacteriota</taxon>
    </lineage>
</organism>
<accession>A0A0G1FII0</accession>